<keyword evidence="2" id="KW-0732">Signal</keyword>
<name>A0A067PCN8_PLEO1</name>
<dbReference type="EMBL" id="KL198004">
    <property type="protein sequence ID" value="KDQ34177.1"/>
    <property type="molecule type" value="Genomic_DNA"/>
</dbReference>
<protein>
    <submittedName>
        <fullName evidence="3">Uncharacterized protein</fullName>
    </submittedName>
</protein>
<organism evidence="3 4">
    <name type="scientific">Pleurotus ostreatus (strain PC15)</name>
    <name type="common">Oyster mushroom</name>
    <dbReference type="NCBI Taxonomy" id="1137138"/>
    <lineage>
        <taxon>Eukaryota</taxon>
        <taxon>Fungi</taxon>
        <taxon>Dikarya</taxon>
        <taxon>Basidiomycota</taxon>
        <taxon>Agaricomycotina</taxon>
        <taxon>Agaricomycetes</taxon>
        <taxon>Agaricomycetidae</taxon>
        <taxon>Agaricales</taxon>
        <taxon>Pleurotineae</taxon>
        <taxon>Pleurotaceae</taxon>
        <taxon>Pleurotus</taxon>
    </lineage>
</organism>
<dbReference type="OrthoDB" id="3064446at2759"/>
<feature type="signal peptide" evidence="2">
    <location>
        <begin position="1"/>
        <end position="24"/>
    </location>
</feature>
<evidence type="ECO:0000256" key="1">
    <source>
        <dbReference type="SAM" id="MobiDB-lite"/>
    </source>
</evidence>
<proteinExistence type="predicted"/>
<dbReference type="AlphaFoldDB" id="A0A067PCN8"/>
<accession>A0A067PCN8</accession>
<feature type="chain" id="PRO_5001643042" evidence="2">
    <location>
        <begin position="25"/>
        <end position="204"/>
    </location>
</feature>
<evidence type="ECO:0000313" key="3">
    <source>
        <dbReference type="EMBL" id="KDQ34177.1"/>
    </source>
</evidence>
<evidence type="ECO:0000256" key="2">
    <source>
        <dbReference type="SAM" id="SignalP"/>
    </source>
</evidence>
<evidence type="ECO:0000313" key="4">
    <source>
        <dbReference type="Proteomes" id="UP000027073"/>
    </source>
</evidence>
<dbReference type="Proteomes" id="UP000027073">
    <property type="component" value="Unassembled WGS sequence"/>
</dbReference>
<gene>
    <name evidence="3" type="ORF">PLEOSDRAFT_1081110</name>
</gene>
<feature type="region of interest" description="Disordered" evidence="1">
    <location>
        <begin position="171"/>
        <end position="204"/>
    </location>
</feature>
<dbReference type="VEuPathDB" id="FungiDB:PLEOSDRAFT_1081110"/>
<dbReference type="InParanoid" id="A0A067PCN8"/>
<reference evidence="4" key="1">
    <citation type="journal article" date="2014" name="Proc. Natl. Acad. Sci. U.S.A.">
        <title>Extensive sampling of basidiomycete genomes demonstrates inadequacy of the white-rot/brown-rot paradigm for wood decay fungi.</title>
        <authorList>
            <person name="Riley R."/>
            <person name="Salamov A.A."/>
            <person name="Brown D.W."/>
            <person name="Nagy L.G."/>
            <person name="Floudas D."/>
            <person name="Held B.W."/>
            <person name="Levasseur A."/>
            <person name="Lombard V."/>
            <person name="Morin E."/>
            <person name="Otillar R."/>
            <person name="Lindquist E.A."/>
            <person name="Sun H."/>
            <person name="LaButti K.M."/>
            <person name="Schmutz J."/>
            <person name="Jabbour D."/>
            <person name="Luo H."/>
            <person name="Baker S.E."/>
            <person name="Pisabarro A.G."/>
            <person name="Walton J.D."/>
            <person name="Blanchette R.A."/>
            <person name="Henrissat B."/>
            <person name="Martin F."/>
            <person name="Cullen D."/>
            <person name="Hibbett D.S."/>
            <person name="Grigoriev I.V."/>
        </authorList>
    </citation>
    <scope>NUCLEOTIDE SEQUENCE [LARGE SCALE GENOMIC DNA]</scope>
    <source>
        <strain evidence="4">PC15</strain>
    </source>
</reference>
<dbReference type="HOGENOM" id="CLU_1343758_0_0_1"/>
<sequence length="204" mass="19386">MVHIPKFNAVLVISALASLVTVSAVPITQPFEGNGTGRTTHLKVLGGNIGAGALPSSGLRGAKAAPSVSGAVAAAPSTVLNGVAPSSSVGLAASQTSPDASFIPSPPTSVAALATETVTQTLVVTVSSPPLATVTVTLAQVEPQAAAGGVIDGVAGGSAGAVAAVGNTPTLTSPVPNLPAATPVAATGPKRVDTPRGGSGPKLI</sequence>